<sequence>MKIETIEQCKGKKILITGGAGFIGSEIVRQITNSGGKAVIYDNFSSGKRKYLKNIQNIEIIKGDIKNKKLLEKSIKKCEYVINLAALPFIPDSYNFPQQFFDVNTNGTLNVILASMKNKKMKNFVHISTSEVYGTAKKSPMDENHPTLPHSTYAVSKLAADRAVFTIHKEHNFPAVIIRPFNSFGPRITQPYIIPEIVSQFKKENKEIKLGNVESSRDFTFVRDTANGVIKALFTDKAIGETINLGSGKSYKIKEIVKIIGSILNKNYKIKADKERIRPFDVNKLECNNNKAKKILDWKITTSFREGLEETIQWVDENEVRFGTSFKGWTKNEIYRKKR</sequence>
<dbReference type="KEGG" id="nkr:NKOR_00400"/>
<feature type="domain" description="NAD(P)-binding" evidence="1">
    <location>
        <begin position="15"/>
        <end position="311"/>
    </location>
</feature>
<organism evidence="2 3">
    <name type="scientific">Candidatus Nitrosopumilus koreensis AR1</name>
    <dbReference type="NCBI Taxonomy" id="1229908"/>
    <lineage>
        <taxon>Archaea</taxon>
        <taxon>Nitrososphaerota</taxon>
        <taxon>Nitrososphaeria</taxon>
        <taxon>Nitrosopumilales</taxon>
        <taxon>Nitrosopumilaceae</taxon>
        <taxon>Nitrosopumilus</taxon>
    </lineage>
</organism>
<gene>
    <name evidence="2" type="ORF">NKOR_00400</name>
</gene>
<dbReference type="SUPFAM" id="SSF51735">
    <property type="entry name" value="NAD(P)-binding Rossmann-fold domains"/>
    <property type="match status" value="1"/>
</dbReference>
<keyword evidence="3" id="KW-1185">Reference proteome</keyword>
<dbReference type="InterPro" id="IPR036291">
    <property type="entry name" value="NAD(P)-bd_dom_sf"/>
</dbReference>
<accession>K0B4E7</accession>
<dbReference type="Proteomes" id="UP000006101">
    <property type="component" value="Chromosome"/>
</dbReference>
<proteinExistence type="predicted"/>
<protein>
    <submittedName>
        <fullName evidence="2">NAD-dependent epimerase/dehydratase</fullName>
    </submittedName>
</protein>
<evidence type="ECO:0000259" key="1">
    <source>
        <dbReference type="Pfam" id="PF16363"/>
    </source>
</evidence>
<dbReference type="GeneID" id="13725533"/>
<reference evidence="2 3" key="1">
    <citation type="journal article" date="2012" name="J. Bacteriol.">
        <title>Draft Genome Sequence of an Ammonia-Oxidizing Archaeon, "Candidatus Nitrosopumilus koreensis" AR1, from Marine Sediment.</title>
        <authorList>
            <person name="Park S.J."/>
            <person name="Kim J.G."/>
            <person name="Jung M.Y."/>
            <person name="Kim S.J."/>
            <person name="Cha I.T."/>
            <person name="Kwon K."/>
            <person name="Lee J.H."/>
            <person name="Rhee S.K."/>
        </authorList>
    </citation>
    <scope>NUCLEOTIDE SEQUENCE [LARGE SCALE GENOMIC DNA]</scope>
    <source>
        <strain evidence="2 3">AR1</strain>
    </source>
</reference>
<dbReference type="STRING" id="1229908.NKOR_00400"/>
<name>K0B4E7_9ARCH</name>
<dbReference type="PATRIC" id="fig|1229908.8.peg.84"/>
<dbReference type="HOGENOM" id="CLU_007383_1_7_2"/>
<dbReference type="RefSeq" id="WP_014962393.1">
    <property type="nucleotide sequence ID" value="NC_018655.1"/>
</dbReference>
<evidence type="ECO:0000313" key="2">
    <source>
        <dbReference type="EMBL" id="AFS80002.1"/>
    </source>
</evidence>
<dbReference type="InterPro" id="IPR016040">
    <property type="entry name" value="NAD(P)-bd_dom"/>
</dbReference>
<dbReference type="Pfam" id="PF16363">
    <property type="entry name" value="GDP_Man_Dehyd"/>
    <property type="match status" value="1"/>
</dbReference>
<dbReference type="Gene3D" id="3.40.50.720">
    <property type="entry name" value="NAD(P)-binding Rossmann-like Domain"/>
    <property type="match status" value="1"/>
</dbReference>
<evidence type="ECO:0000313" key="3">
    <source>
        <dbReference type="Proteomes" id="UP000006101"/>
    </source>
</evidence>
<dbReference type="PANTHER" id="PTHR43000">
    <property type="entry name" value="DTDP-D-GLUCOSE 4,6-DEHYDRATASE-RELATED"/>
    <property type="match status" value="1"/>
</dbReference>
<dbReference type="EMBL" id="CP003842">
    <property type="protein sequence ID" value="AFS80002.1"/>
    <property type="molecule type" value="Genomic_DNA"/>
</dbReference>
<dbReference type="AlphaFoldDB" id="K0B4E7"/>